<dbReference type="Gramene" id="GBG75325">
    <property type="protein sequence ID" value="GBG75325"/>
    <property type="gene ID" value="CBR_g19958"/>
</dbReference>
<gene>
    <name evidence="2" type="ORF">CBR_g19958</name>
</gene>
<evidence type="ECO:0000256" key="1">
    <source>
        <dbReference type="SAM" id="MobiDB-lite"/>
    </source>
</evidence>
<proteinExistence type="predicted"/>
<accession>A0A388KZ46</accession>
<evidence type="ECO:0000313" key="3">
    <source>
        <dbReference type="Proteomes" id="UP000265515"/>
    </source>
</evidence>
<dbReference type="AlphaFoldDB" id="A0A388KZ46"/>
<keyword evidence="3" id="KW-1185">Reference proteome</keyword>
<name>A0A388KZ46_CHABU</name>
<dbReference type="EMBL" id="BFEA01000222">
    <property type="protein sequence ID" value="GBG75325.1"/>
    <property type="molecule type" value="Genomic_DNA"/>
</dbReference>
<feature type="compositionally biased region" description="Gly residues" evidence="1">
    <location>
        <begin position="26"/>
        <end position="37"/>
    </location>
</feature>
<dbReference type="Proteomes" id="UP000265515">
    <property type="component" value="Unassembled WGS sequence"/>
</dbReference>
<feature type="region of interest" description="Disordered" evidence="1">
    <location>
        <begin position="11"/>
        <end position="37"/>
    </location>
</feature>
<comment type="caution">
    <text evidence="2">The sequence shown here is derived from an EMBL/GenBank/DDBJ whole genome shotgun (WGS) entry which is preliminary data.</text>
</comment>
<feature type="compositionally biased region" description="Basic and acidic residues" evidence="1">
    <location>
        <begin position="14"/>
        <end position="23"/>
    </location>
</feature>
<organism evidence="2 3">
    <name type="scientific">Chara braunii</name>
    <name type="common">Braun's stonewort</name>
    <dbReference type="NCBI Taxonomy" id="69332"/>
    <lineage>
        <taxon>Eukaryota</taxon>
        <taxon>Viridiplantae</taxon>
        <taxon>Streptophyta</taxon>
        <taxon>Charophyceae</taxon>
        <taxon>Charales</taxon>
        <taxon>Characeae</taxon>
        <taxon>Chara</taxon>
    </lineage>
</organism>
<reference evidence="2 3" key="1">
    <citation type="journal article" date="2018" name="Cell">
        <title>The Chara Genome: Secondary Complexity and Implications for Plant Terrestrialization.</title>
        <authorList>
            <person name="Nishiyama T."/>
            <person name="Sakayama H."/>
            <person name="Vries J.D."/>
            <person name="Buschmann H."/>
            <person name="Saint-Marcoux D."/>
            <person name="Ullrich K.K."/>
            <person name="Haas F.B."/>
            <person name="Vanderstraeten L."/>
            <person name="Becker D."/>
            <person name="Lang D."/>
            <person name="Vosolsobe S."/>
            <person name="Rombauts S."/>
            <person name="Wilhelmsson P.K.I."/>
            <person name="Janitza P."/>
            <person name="Kern R."/>
            <person name="Heyl A."/>
            <person name="Rumpler F."/>
            <person name="Villalobos L.I.A.C."/>
            <person name="Clay J.M."/>
            <person name="Skokan R."/>
            <person name="Toyoda A."/>
            <person name="Suzuki Y."/>
            <person name="Kagoshima H."/>
            <person name="Schijlen E."/>
            <person name="Tajeshwar N."/>
            <person name="Catarino B."/>
            <person name="Hetherington A.J."/>
            <person name="Saltykova A."/>
            <person name="Bonnot C."/>
            <person name="Breuninger H."/>
            <person name="Symeonidi A."/>
            <person name="Radhakrishnan G.V."/>
            <person name="Van Nieuwerburgh F."/>
            <person name="Deforce D."/>
            <person name="Chang C."/>
            <person name="Karol K.G."/>
            <person name="Hedrich R."/>
            <person name="Ulvskov P."/>
            <person name="Glockner G."/>
            <person name="Delwiche C.F."/>
            <person name="Petrasek J."/>
            <person name="Van de Peer Y."/>
            <person name="Friml J."/>
            <person name="Beilby M."/>
            <person name="Dolan L."/>
            <person name="Kohara Y."/>
            <person name="Sugano S."/>
            <person name="Fujiyama A."/>
            <person name="Delaux P.-M."/>
            <person name="Quint M."/>
            <person name="TheiBen G."/>
            <person name="Hagemann M."/>
            <person name="Harholt J."/>
            <person name="Dunand C."/>
            <person name="Zachgo S."/>
            <person name="Langdale J."/>
            <person name="Maumus F."/>
            <person name="Straeten D.V.D."/>
            <person name="Gould S.B."/>
            <person name="Rensing S.A."/>
        </authorList>
    </citation>
    <scope>NUCLEOTIDE SEQUENCE [LARGE SCALE GENOMIC DNA]</scope>
    <source>
        <strain evidence="2 3">S276</strain>
    </source>
</reference>
<sequence>MFSFFSCFSASRQTPEDVPEKQVESGSGGELSGDDTGGFVCGECAFGWMRRRNDRSQAITDDIKKGGGGGPQVASTKVVSYEEEFRPIVAPHDPGVEDGGPVKCPPPDASCDQVHAANRTEGLWIGGGEVNPDGTLKDG</sequence>
<feature type="region of interest" description="Disordered" evidence="1">
    <location>
        <begin position="89"/>
        <end position="108"/>
    </location>
</feature>
<protein>
    <submittedName>
        <fullName evidence="2">Uncharacterized protein</fullName>
    </submittedName>
</protein>
<evidence type="ECO:0000313" key="2">
    <source>
        <dbReference type="EMBL" id="GBG75325.1"/>
    </source>
</evidence>